<comment type="caution">
    <text evidence="11">The sequence shown here is derived from an EMBL/GenBank/DDBJ whole genome shotgun (WGS) entry which is preliminary data.</text>
</comment>
<reference evidence="11 12" key="1">
    <citation type="submission" date="2018-07" db="EMBL/GenBank/DDBJ databases">
        <title>Genomic Encyclopedia of Type Strains, Phase IV (KMG-IV): sequencing the most valuable type-strain genomes for metagenomic binning, comparative biology and taxonomic classification.</title>
        <authorList>
            <person name="Goeker M."/>
        </authorList>
    </citation>
    <scope>NUCLEOTIDE SEQUENCE [LARGE SCALE GENOMIC DNA]</scope>
    <source>
        <strain evidence="11 12">DSM 101478</strain>
    </source>
</reference>
<feature type="binding site" description="in other chain" evidence="8">
    <location>
        <position position="129"/>
    </location>
    <ligand>
        <name>IMP</name>
        <dbReference type="ChEBI" id="CHEBI:58053"/>
        <note>ligand shared between dimeric partners</note>
    </ligand>
</feature>
<dbReference type="PANTHER" id="PTHR11846">
    <property type="entry name" value="ADENYLOSUCCINATE SYNTHETASE"/>
    <property type="match status" value="1"/>
</dbReference>
<dbReference type="SUPFAM" id="SSF52540">
    <property type="entry name" value="P-loop containing nucleoside triphosphate hydrolases"/>
    <property type="match status" value="1"/>
</dbReference>
<dbReference type="FunFam" id="3.90.170.10:FF:000001">
    <property type="entry name" value="Adenylosuccinate synthetase"/>
    <property type="match status" value="1"/>
</dbReference>
<keyword evidence="6 8" id="KW-0460">Magnesium</keyword>
<dbReference type="AlphaFoldDB" id="A0A370QAU9"/>
<keyword evidence="2 8" id="KW-0436">Ligase</keyword>
<feature type="active site" evidence="9">
    <location>
        <position position="140"/>
    </location>
</feature>
<dbReference type="FunFam" id="1.10.300.10:FF:000001">
    <property type="entry name" value="Adenylosuccinate synthetase"/>
    <property type="match status" value="1"/>
</dbReference>
<keyword evidence="12" id="KW-1185">Reference proteome</keyword>
<name>A0A370QAU9_9FLAO</name>
<keyword evidence="4 8" id="KW-0547">Nucleotide-binding</keyword>
<dbReference type="UniPathway" id="UPA00075">
    <property type="reaction ID" value="UER00335"/>
</dbReference>
<feature type="binding site" evidence="8">
    <location>
        <begin position="331"/>
        <end position="333"/>
    </location>
    <ligand>
        <name>GTP</name>
        <dbReference type="ChEBI" id="CHEBI:37565"/>
    </ligand>
</feature>
<organism evidence="11 12">
    <name type="scientific">Marinirhabdus gelatinilytica</name>
    <dbReference type="NCBI Taxonomy" id="1703343"/>
    <lineage>
        <taxon>Bacteria</taxon>
        <taxon>Pseudomonadati</taxon>
        <taxon>Bacteroidota</taxon>
        <taxon>Flavobacteriia</taxon>
        <taxon>Flavobacteriales</taxon>
        <taxon>Flavobacteriaceae</taxon>
    </lineage>
</organism>
<evidence type="ECO:0000313" key="12">
    <source>
        <dbReference type="Proteomes" id="UP000255317"/>
    </source>
</evidence>
<feature type="binding site" evidence="8">
    <location>
        <position position="305"/>
    </location>
    <ligand>
        <name>GTP</name>
        <dbReference type="ChEBI" id="CHEBI:37565"/>
    </ligand>
</feature>
<dbReference type="PANTHER" id="PTHR11846:SF0">
    <property type="entry name" value="ADENYLOSUCCINATE SYNTHETASE"/>
    <property type="match status" value="1"/>
</dbReference>
<evidence type="ECO:0000256" key="9">
    <source>
        <dbReference type="PROSITE-ProRule" id="PRU10134"/>
    </source>
</evidence>
<comment type="similarity">
    <text evidence="8 10">Belongs to the adenylosuccinate synthetase family.</text>
</comment>
<feature type="active site" description="Proton donor" evidence="8">
    <location>
        <position position="41"/>
    </location>
</feature>
<dbReference type="Proteomes" id="UP000255317">
    <property type="component" value="Unassembled WGS sequence"/>
</dbReference>
<dbReference type="InterPro" id="IPR033128">
    <property type="entry name" value="Adenylosuccin_syn_Lys_AS"/>
</dbReference>
<evidence type="ECO:0000256" key="7">
    <source>
        <dbReference type="ARBA" id="ARBA00023134"/>
    </source>
</evidence>
<dbReference type="Gene3D" id="3.40.440.10">
    <property type="entry name" value="Adenylosuccinate Synthetase, subunit A, domain 1"/>
    <property type="match status" value="1"/>
</dbReference>
<feature type="binding site" evidence="8">
    <location>
        <position position="13"/>
    </location>
    <ligand>
        <name>Mg(2+)</name>
        <dbReference type="ChEBI" id="CHEBI:18420"/>
    </ligand>
</feature>
<evidence type="ECO:0000256" key="4">
    <source>
        <dbReference type="ARBA" id="ARBA00022741"/>
    </source>
</evidence>
<dbReference type="InterPro" id="IPR042110">
    <property type="entry name" value="Adenylosuccinate_synth_dom2"/>
</dbReference>
<dbReference type="Pfam" id="PF00709">
    <property type="entry name" value="Adenylsucc_synt"/>
    <property type="match status" value="1"/>
</dbReference>
<protein>
    <recommendedName>
        <fullName evidence="8 10">Adenylosuccinate synthetase</fullName>
        <shortName evidence="8">AMPSase</shortName>
        <shortName evidence="8">AdSS</shortName>
        <ecNumber evidence="8 10">6.3.4.4</ecNumber>
    </recommendedName>
    <alternativeName>
        <fullName evidence="8">IMP--aspartate ligase</fullName>
    </alternativeName>
</protein>
<comment type="subunit">
    <text evidence="1 8">Homodimer.</text>
</comment>
<dbReference type="GO" id="GO:0000287">
    <property type="term" value="F:magnesium ion binding"/>
    <property type="evidence" value="ECO:0007669"/>
    <property type="project" value="UniProtKB-UniRule"/>
</dbReference>
<dbReference type="NCBIfam" id="NF002223">
    <property type="entry name" value="PRK01117.1"/>
    <property type="match status" value="1"/>
</dbReference>
<evidence type="ECO:0000256" key="5">
    <source>
        <dbReference type="ARBA" id="ARBA00022755"/>
    </source>
</evidence>
<keyword evidence="3 8" id="KW-0479">Metal-binding</keyword>
<dbReference type="GO" id="GO:0005525">
    <property type="term" value="F:GTP binding"/>
    <property type="evidence" value="ECO:0007669"/>
    <property type="project" value="UniProtKB-UniRule"/>
</dbReference>
<dbReference type="NCBIfam" id="TIGR00184">
    <property type="entry name" value="purA"/>
    <property type="match status" value="1"/>
</dbReference>
<dbReference type="InterPro" id="IPR001114">
    <property type="entry name" value="Adenylosuccinate_synthetase"/>
</dbReference>
<dbReference type="GO" id="GO:0005737">
    <property type="term" value="C:cytoplasm"/>
    <property type="evidence" value="ECO:0007669"/>
    <property type="project" value="UniProtKB-SubCell"/>
</dbReference>
<dbReference type="InterPro" id="IPR027417">
    <property type="entry name" value="P-loop_NTPase"/>
</dbReference>
<dbReference type="Gene3D" id="3.90.170.10">
    <property type="entry name" value="Adenylosuccinate Synthetase, subunit A, domain 3"/>
    <property type="match status" value="1"/>
</dbReference>
<dbReference type="GO" id="GO:0046040">
    <property type="term" value="P:IMP metabolic process"/>
    <property type="evidence" value="ECO:0007669"/>
    <property type="project" value="TreeGrafter"/>
</dbReference>
<comment type="subcellular location">
    <subcellularLocation>
        <location evidence="8">Cytoplasm</location>
    </subcellularLocation>
</comment>
<dbReference type="PROSITE" id="PS00513">
    <property type="entry name" value="ADENYLOSUCCIN_SYN_2"/>
    <property type="match status" value="1"/>
</dbReference>
<sequence>MAVDLLLGLQWGDEGKGKIVDVLTNNYNIIARFQGGPNAGHTLEFDGIKHVLHTIPSGIFHENAINIVGNGVVIDPVIFKKELDNLEKFDLDYKKKLLISKKAHLILPTHRLLDAASETAKGKAKIGSTLKGIGPTYMDKTGRNGIRVGDLEMDNWQEKYRALANKHESMIDFYNVEIEYDLAELEREFFKAVEVLKTLKFIDSEEYLYQAQKNGNSILAEGAQGSLLDIDFGTYPFVTSSNTTAAGACTGLGVAPTQIGEVFGIFKAYTTRVGSGPFPTELFNSYGETMASVGNEFGATTGRPRRCGWLDLVALKYAVRINGVTQLMMMKGDVLSGFDKLKVCTAYNYKGETIEHLPYNIEAENVTPVYTELKGWKEDLTKMTEASQFPKELNNYIAFLEEELEVPIKIVSVGPDRKQTIHR</sequence>
<proteinExistence type="inferred from homology"/>
<dbReference type="CDD" id="cd03108">
    <property type="entry name" value="AdSS"/>
    <property type="match status" value="1"/>
</dbReference>
<feature type="binding site" evidence="8">
    <location>
        <position position="143"/>
    </location>
    <ligand>
        <name>IMP</name>
        <dbReference type="ChEBI" id="CHEBI:58053"/>
        <note>ligand shared between dimeric partners</note>
    </ligand>
</feature>
<dbReference type="OrthoDB" id="9807553at2"/>
<comment type="function">
    <text evidence="8">Plays an important role in the de novo pathway of purine nucleotide biosynthesis. Catalyzes the first committed step in the biosynthesis of AMP from IMP.</text>
</comment>
<comment type="cofactor">
    <cofactor evidence="8">
        <name>Mg(2+)</name>
        <dbReference type="ChEBI" id="CHEBI:18420"/>
    </cofactor>
    <text evidence="8">Binds 1 Mg(2+) ion per subunit.</text>
</comment>
<evidence type="ECO:0000256" key="10">
    <source>
        <dbReference type="RuleBase" id="RU000520"/>
    </source>
</evidence>
<feature type="binding site" evidence="8">
    <location>
        <position position="40"/>
    </location>
    <ligand>
        <name>Mg(2+)</name>
        <dbReference type="ChEBI" id="CHEBI:18420"/>
    </ligand>
</feature>
<dbReference type="InterPro" id="IPR018220">
    <property type="entry name" value="Adenylosuccin_syn_GTP-bd"/>
</dbReference>
<dbReference type="EC" id="6.3.4.4" evidence="8 10"/>
<dbReference type="SMART" id="SM00788">
    <property type="entry name" value="Adenylsucc_synt"/>
    <property type="match status" value="1"/>
</dbReference>
<keyword evidence="8" id="KW-0963">Cytoplasm</keyword>
<comment type="catalytic activity">
    <reaction evidence="8 10">
        <text>IMP + L-aspartate + GTP = N(6)-(1,2-dicarboxyethyl)-AMP + GDP + phosphate + 2 H(+)</text>
        <dbReference type="Rhea" id="RHEA:15753"/>
        <dbReference type="ChEBI" id="CHEBI:15378"/>
        <dbReference type="ChEBI" id="CHEBI:29991"/>
        <dbReference type="ChEBI" id="CHEBI:37565"/>
        <dbReference type="ChEBI" id="CHEBI:43474"/>
        <dbReference type="ChEBI" id="CHEBI:57567"/>
        <dbReference type="ChEBI" id="CHEBI:58053"/>
        <dbReference type="ChEBI" id="CHEBI:58189"/>
        <dbReference type="EC" id="6.3.4.4"/>
    </reaction>
</comment>
<feature type="binding site" description="in other chain" evidence="8">
    <location>
        <position position="239"/>
    </location>
    <ligand>
        <name>IMP</name>
        <dbReference type="ChEBI" id="CHEBI:58053"/>
        <note>ligand shared between dimeric partners</note>
    </ligand>
</feature>
<feature type="binding site" evidence="8">
    <location>
        <begin position="12"/>
        <end position="18"/>
    </location>
    <ligand>
        <name>GTP</name>
        <dbReference type="ChEBI" id="CHEBI:37565"/>
    </ligand>
</feature>
<evidence type="ECO:0000256" key="8">
    <source>
        <dbReference type="HAMAP-Rule" id="MF_00011"/>
    </source>
</evidence>
<feature type="binding site" description="in other chain" evidence="8">
    <location>
        <position position="224"/>
    </location>
    <ligand>
        <name>IMP</name>
        <dbReference type="ChEBI" id="CHEBI:58053"/>
        <note>ligand shared between dimeric partners</note>
    </ligand>
</feature>
<dbReference type="RefSeq" id="WP_115123916.1">
    <property type="nucleotide sequence ID" value="NZ_QRAO01000003.1"/>
</dbReference>
<evidence type="ECO:0000313" key="11">
    <source>
        <dbReference type="EMBL" id="RDK85504.1"/>
    </source>
</evidence>
<keyword evidence="5 8" id="KW-0658">Purine biosynthesis</keyword>
<dbReference type="PROSITE" id="PS01266">
    <property type="entry name" value="ADENYLOSUCCIN_SYN_1"/>
    <property type="match status" value="1"/>
</dbReference>
<dbReference type="InterPro" id="IPR042109">
    <property type="entry name" value="Adenylosuccinate_synth_dom1"/>
</dbReference>
<dbReference type="HAMAP" id="MF_00011">
    <property type="entry name" value="Adenylosucc_synth"/>
    <property type="match status" value="1"/>
</dbReference>
<feature type="binding site" evidence="8">
    <location>
        <begin position="299"/>
        <end position="305"/>
    </location>
    <ligand>
        <name>substrate</name>
    </ligand>
</feature>
<dbReference type="GO" id="GO:0004019">
    <property type="term" value="F:adenylosuccinate synthase activity"/>
    <property type="evidence" value="ECO:0007669"/>
    <property type="project" value="UniProtKB-UniRule"/>
</dbReference>
<gene>
    <name evidence="8" type="primary">purA</name>
    <name evidence="11" type="ORF">C8D94_103331</name>
</gene>
<feature type="active site" description="Proton acceptor" evidence="8">
    <location>
        <position position="13"/>
    </location>
</feature>
<feature type="binding site" description="in other chain" evidence="8">
    <location>
        <begin position="38"/>
        <end position="41"/>
    </location>
    <ligand>
        <name>IMP</name>
        <dbReference type="ChEBI" id="CHEBI:58053"/>
        <note>ligand shared between dimeric partners</note>
    </ligand>
</feature>
<keyword evidence="7 8" id="KW-0342">GTP-binding</keyword>
<feature type="binding site" description="in other chain" evidence="8">
    <location>
        <begin position="13"/>
        <end position="16"/>
    </location>
    <ligand>
        <name>IMP</name>
        <dbReference type="ChEBI" id="CHEBI:58053"/>
        <note>ligand shared between dimeric partners</note>
    </ligand>
</feature>
<feature type="binding site" evidence="8">
    <location>
        <begin position="40"/>
        <end position="42"/>
    </location>
    <ligand>
        <name>GTP</name>
        <dbReference type="ChEBI" id="CHEBI:37565"/>
    </ligand>
</feature>
<feature type="binding site" evidence="8">
    <location>
        <begin position="412"/>
        <end position="414"/>
    </location>
    <ligand>
        <name>GTP</name>
        <dbReference type="ChEBI" id="CHEBI:37565"/>
    </ligand>
</feature>
<dbReference type="GO" id="GO:0044208">
    <property type="term" value="P:'de novo' AMP biosynthetic process"/>
    <property type="evidence" value="ECO:0007669"/>
    <property type="project" value="UniProtKB-UniRule"/>
</dbReference>
<accession>A0A370QAU9</accession>
<evidence type="ECO:0000256" key="2">
    <source>
        <dbReference type="ARBA" id="ARBA00022598"/>
    </source>
</evidence>
<evidence type="ECO:0000256" key="3">
    <source>
        <dbReference type="ARBA" id="ARBA00022723"/>
    </source>
</evidence>
<evidence type="ECO:0000256" key="1">
    <source>
        <dbReference type="ARBA" id="ARBA00011738"/>
    </source>
</evidence>
<dbReference type="InterPro" id="IPR042111">
    <property type="entry name" value="Adenylosuccinate_synth_dom3"/>
</dbReference>
<evidence type="ECO:0000256" key="6">
    <source>
        <dbReference type="ARBA" id="ARBA00022842"/>
    </source>
</evidence>
<feature type="binding site" description="in other chain" evidence="8">
    <location>
        <position position="303"/>
    </location>
    <ligand>
        <name>IMP</name>
        <dbReference type="ChEBI" id="CHEBI:58053"/>
        <note>ligand shared between dimeric partners</note>
    </ligand>
</feature>
<comment type="pathway">
    <text evidence="8 10">Purine metabolism; AMP biosynthesis via de novo pathway; AMP from IMP: step 1/2.</text>
</comment>
<dbReference type="EMBL" id="QRAO01000003">
    <property type="protein sequence ID" value="RDK85504.1"/>
    <property type="molecule type" value="Genomic_DNA"/>
</dbReference>
<dbReference type="Gene3D" id="1.10.300.10">
    <property type="entry name" value="Adenylosuccinate Synthetase, subunit A, domain 2"/>
    <property type="match status" value="1"/>
</dbReference>